<keyword evidence="4" id="KW-1185">Reference proteome</keyword>
<feature type="domain" description="4-oxalocrotonate tautomerase-like" evidence="2">
    <location>
        <begin position="10"/>
        <end position="69"/>
    </location>
</feature>
<evidence type="ECO:0000256" key="1">
    <source>
        <dbReference type="ARBA" id="ARBA00023235"/>
    </source>
</evidence>
<dbReference type="Gene3D" id="3.30.429.10">
    <property type="entry name" value="Macrophage Migration Inhibitory Factor"/>
    <property type="match status" value="1"/>
</dbReference>
<sequence>MIKQEVNNVPLIEISLVEGELSDKQKVEIANSVSDLLMDEIPDLPKEAISVLFYENSSENWIVGGKTVGELIQGRKA</sequence>
<name>A0A133V889_9EURY</name>
<dbReference type="AlphaFoldDB" id="A0A133V889"/>
<keyword evidence="1" id="KW-0413">Isomerase</keyword>
<protein>
    <recommendedName>
        <fullName evidence="2">4-oxalocrotonate tautomerase-like domain-containing protein</fullName>
    </recommendedName>
</protein>
<dbReference type="InterPro" id="IPR004370">
    <property type="entry name" value="4-OT-like_dom"/>
</dbReference>
<evidence type="ECO:0000259" key="2">
    <source>
        <dbReference type="Pfam" id="PF01361"/>
    </source>
</evidence>
<evidence type="ECO:0000313" key="4">
    <source>
        <dbReference type="Proteomes" id="UP000070400"/>
    </source>
</evidence>
<dbReference type="Proteomes" id="UP000070400">
    <property type="component" value="Unassembled WGS sequence"/>
</dbReference>
<evidence type="ECO:0000313" key="3">
    <source>
        <dbReference type="EMBL" id="KXB02663.1"/>
    </source>
</evidence>
<proteinExistence type="predicted"/>
<dbReference type="Pfam" id="PF01361">
    <property type="entry name" value="Tautomerase"/>
    <property type="match status" value="1"/>
</dbReference>
<dbReference type="GO" id="GO:0016853">
    <property type="term" value="F:isomerase activity"/>
    <property type="evidence" value="ECO:0007669"/>
    <property type="project" value="UniProtKB-KW"/>
</dbReference>
<comment type="caution">
    <text evidence="3">The sequence shown here is derived from an EMBL/GenBank/DDBJ whole genome shotgun (WGS) entry which is preliminary data.</text>
</comment>
<dbReference type="InterPro" id="IPR014347">
    <property type="entry name" value="Tautomerase/MIF_sf"/>
</dbReference>
<gene>
    <name evidence="3" type="ORF">AKJ43_01045</name>
</gene>
<accession>A0A133V889</accession>
<reference evidence="3 4" key="1">
    <citation type="journal article" date="2016" name="Sci. Rep.">
        <title>Metabolic traits of an uncultured archaeal lineage -MSBL1- from brine pools of the Red Sea.</title>
        <authorList>
            <person name="Mwirichia R."/>
            <person name="Alam I."/>
            <person name="Rashid M."/>
            <person name="Vinu M."/>
            <person name="Ba-Alawi W."/>
            <person name="Anthony Kamau A."/>
            <person name="Kamanda Ngugi D."/>
            <person name="Goker M."/>
            <person name="Klenk H.P."/>
            <person name="Bajic V."/>
            <person name="Stingl U."/>
        </authorList>
    </citation>
    <scope>NUCLEOTIDE SEQUENCE [LARGE SCALE GENOMIC DNA]</scope>
    <source>
        <strain evidence="3">SCGC-AAA261D19</strain>
    </source>
</reference>
<dbReference type="EMBL" id="LHXX01000008">
    <property type="protein sequence ID" value="KXB02663.1"/>
    <property type="molecule type" value="Genomic_DNA"/>
</dbReference>
<organism evidence="3 4">
    <name type="scientific">candidate division MSBL1 archaeon SCGC-AAA261D19</name>
    <dbReference type="NCBI Taxonomy" id="1698273"/>
    <lineage>
        <taxon>Archaea</taxon>
        <taxon>Methanobacteriati</taxon>
        <taxon>Methanobacteriota</taxon>
        <taxon>candidate division MSBL1</taxon>
    </lineage>
</organism>
<dbReference type="SUPFAM" id="SSF55331">
    <property type="entry name" value="Tautomerase/MIF"/>
    <property type="match status" value="1"/>
</dbReference>